<reference evidence="3 4" key="1">
    <citation type="submission" date="2015-08" db="EMBL/GenBank/DDBJ databases">
        <title>Genomes of Isolates from Cabo Rojo, PR.</title>
        <authorList>
            <person name="Sanchez-Nieves R.L."/>
            <person name="Montalvo-Rodriguez R."/>
        </authorList>
    </citation>
    <scope>NUCLEOTIDE SEQUENCE [LARGE SCALE GENOMIC DNA]</scope>
    <source>
        <strain evidence="3 4">SL3</strain>
    </source>
</reference>
<dbReference type="Proteomes" id="UP000037729">
    <property type="component" value="Unassembled WGS sequence"/>
</dbReference>
<evidence type="ECO:0000256" key="1">
    <source>
        <dbReference type="SAM" id="MobiDB-lite"/>
    </source>
</evidence>
<proteinExistence type="predicted"/>
<feature type="domain" description="Cupin type-2" evidence="2">
    <location>
        <begin position="71"/>
        <end position="130"/>
    </location>
</feature>
<dbReference type="Pfam" id="PF07883">
    <property type="entry name" value="Cupin_2"/>
    <property type="match status" value="1"/>
</dbReference>
<evidence type="ECO:0000259" key="2">
    <source>
        <dbReference type="Pfam" id="PF07883"/>
    </source>
</evidence>
<evidence type="ECO:0000313" key="4">
    <source>
        <dbReference type="Proteomes" id="UP000037729"/>
    </source>
</evidence>
<dbReference type="SUPFAM" id="SSF51182">
    <property type="entry name" value="RmlC-like cupins"/>
    <property type="match status" value="1"/>
</dbReference>
<evidence type="ECO:0000313" key="3">
    <source>
        <dbReference type="EMBL" id="KOX92786.1"/>
    </source>
</evidence>
<organism evidence="3 4">
    <name type="scientific">Haloarcula rubripromontorii</name>
    <dbReference type="NCBI Taxonomy" id="1705562"/>
    <lineage>
        <taxon>Archaea</taxon>
        <taxon>Methanobacteriati</taxon>
        <taxon>Methanobacteriota</taxon>
        <taxon>Stenosarchaea group</taxon>
        <taxon>Halobacteria</taxon>
        <taxon>Halobacteriales</taxon>
        <taxon>Haloarculaceae</taxon>
        <taxon>Haloarcula</taxon>
    </lineage>
</organism>
<gene>
    <name evidence="3" type="ORF">AMS69_09980</name>
</gene>
<dbReference type="RefSeq" id="WP_053967939.1">
    <property type="nucleotide sequence ID" value="NZ_LIUF01000003.1"/>
</dbReference>
<name>A0A0N0BNP3_9EURY</name>
<dbReference type="PATRIC" id="fig|1705562.3.peg.156"/>
<dbReference type="OrthoDB" id="219506at2157"/>
<keyword evidence="4" id="KW-1185">Reference proteome</keyword>
<dbReference type="AlphaFoldDB" id="A0A0N0BNP3"/>
<dbReference type="InterPro" id="IPR013096">
    <property type="entry name" value="Cupin_2"/>
</dbReference>
<protein>
    <submittedName>
        <fullName evidence="3">Cupin 2 conserved barrel domain protein</fullName>
    </submittedName>
</protein>
<sequence>MPSQITGRPLDDAGAPTTGPALEIDPEGRAMELFSESPHALASSPGMGMWSTILRYPESGANRTPAMLVWLGPEATTLPAHVHTSSTETFQSVEGELTVVVDDCPKRLATGEELTVDPGDPHYFRNDTDDFVAFQVEVPWKKTIDTQYMVAGLDHEGYLGADDEYGEPDFVQGLLLAEYVKAGTRITIAPQIVQQLLWASIGRVARLTGRRAMDERYLRDQFWESNVEQPDI</sequence>
<dbReference type="InterPro" id="IPR011051">
    <property type="entry name" value="RmlC_Cupin_sf"/>
</dbReference>
<dbReference type="EMBL" id="LIUF01000003">
    <property type="protein sequence ID" value="KOX92786.1"/>
    <property type="molecule type" value="Genomic_DNA"/>
</dbReference>
<comment type="caution">
    <text evidence="3">The sequence shown here is derived from an EMBL/GenBank/DDBJ whole genome shotgun (WGS) entry which is preliminary data.</text>
</comment>
<dbReference type="InterPro" id="IPR014710">
    <property type="entry name" value="RmlC-like_jellyroll"/>
</dbReference>
<accession>A0A0N0BNP3</accession>
<dbReference type="Gene3D" id="2.60.120.10">
    <property type="entry name" value="Jelly Rolls"/>
    <property type="match status" value="1"/>
</dbReference>
<feature type="region of interest" description="Disordered" evidence="1">
    <location>
        <begin position="1"/>
        <end position="21"/>
    </location>
</feature>
<dbReference type="STRING" id="1705562.AMS69_09980"/>